<evidence type="ECO:0000313" key="1">
    <source>
        <dbReference type="EMBL" id="MED1569196.1"/>
    </source>
</evidence>
<name>A0ABU6N2L1_9BACI</name>
<dbReference type="Proteomes" id="UP001309448">
    <property type="component" value="Unassembled WGS sequence"/>
</dbReference>
<protein>
    <submittedName>
        <fullName evidence="1">Uncharacterized protein</fullName>
    </submittedName>
</protein>
<proteinExistence type="predicted"/>
<accession>A0ABU6N2L1</accession>
<comment type="caution">
    <text evidence="1">The sequence shown here is derived from an EMBL/GenBank/DDBJ whole genome shotgun (WGS) entry which is preliminary data.</text>
</comment>
<evidence type="ECO:0000313" key="2">
    <source>
        <dbReference type="Proteomes" id="UP001309448"/>
    </source>
</evidence>
<reference evidence="1 2" key="1">
    <citation type="submission" date="2023-03" db="EMBL/GenBank/DDBJ databases">
        <title>Bacillus Genome Sequencing.</title>
        <authorList>
            <person name="Dunlap C."/>
        </authorList>
    </citation>
    <scope>NUCLEOTIDE SEQUENCE [LARGE SCALE GENOMIC DNA]</scope>
    <source>
        <strain evidence="1 2">B-615</strain>
    </source>
</reference>
<dbReference type="EMBL" id="JARMDB010000032">
    <property type="protein sequence ID" value="MED1569196.1"/>
    <property type="molecule type" value="Genomic_DNA"/>
</dbReference>
<keyword evidence="2" id="KW-1185">Reference proteome</keyword>
<gene>
    <name evidence="1" type="ORF">P4U88_25740</name>
</gene>
<organism evidence="1 2">
    <name type="scientific">Bacillus paramycoides</name>
    <dbReference type="NCBI Taxonomy" id="2026194"/>
    <lineage>
        <taxon>Bacteria</taxon>
        <taxon>Bacillati</taxon>
        <taxon>Bacillota</taxon>
        <taxon>Bacilli</taxon>
        <taxon>Bacillales</taxon>
        <taxon>Bacillaceae</taxon>
        <taxon>Bacillus</taxon>
        <taxon>Bacillus cereus group</taxon>
    </lineage>
</organism>
<sequence length="52" mass="6069">MIAATQQKNGGHFGNRKSLAYMQGFFIQDLIHFFVQIQVIRKAENPHYSHHI</sequence>